<accession>A0A0K1JNK8</accession>
<dbReference type="KEGG" id="lmoi:VV02_24735"/>
<protein>
    <submittedName>
        <fullName evidence="1">Uncharacterized protein</fullName>
    </submittedName>
</protein>
<keyword evidence="2" id="KW-1185">Reference proteome</keyword>
<evidence type="ECO:0000313" key="1">
    <source>
        <dbReference type="EMBL" id="AKU18299.1"/>
    </source>
</evidence>
<sequence length="231" mass="25516">MVPPPGTITGHLSPGEEFLDARERGVVNQGLVVAGIDHSPVHYFPGVIGVRQQSVQRGSGQRFANGAAISGGEATSRQFNGQLRQRQLATSVLLERPRDMRCTYWIRDDRLDFTRDAVVAGDPCGGVDIPGWCIADRATALGFLSDALLGLRTEVTRIKFCHRGHDAVQQHTGWGFVDLLRDRHQLRTSLPDGQQQRDVVGTVTCQPVEFVHDDERDGRLTLIRQSSEQVL</sequence>
<name>A0A0K1JNK8_9MICO</name>
<dbReference type="Proteomes" id="UP000066480">
    <property type="component" value="Chromosome"/>
</dbReference>
<dbReference type="EMBL" id="CP011112">
    <property type="protein sequence ID" value="AKU18299.1"/>
    <property type="molecule type" value="Genomic_DNA"/>
</dbReference>
<gene>
    <name evidence="1" type="ORF">VV02_24735</name>
</gene>
<proteinExistence type="predicted"/>
<evidence type="ECO:0000313" key="2">
    <source>
        <dbReference type="Proteomes" id="UP000066480"/>
    </source>
</evidence>
<organism evidence="1 2">
    <name type="scientific">Luteipulveratus mongoliensis</name>
    <dbReference type="NCBI Taxonomy" id="571913"/>
    <lineage>
        <taxon>Bacteria</taxon>
        <taxon>Bacillati</taxon>
        <taxon>Actinomycetota</taxon>
        <taxon>Actinomycetes</taxon>
        <taxon>Micrococcales</taxon>
        <taxon>Dermacoccaceae</taxon>
        <taxon>Luteipulveratus</taxon>
    </lineage>
</organism>
<reference evidence="1 2" key="1">
    <citation type="submission" date="2015-03" db="EMBL/GenBank/DDBJ databases">
        <title>Luteipulveratus halotolerans sp. nov., a novel actinobacterium (Dermacoccaceae) from Sarawak, Malaysia.</title>
        <authorList>
            <person name="Juboi H."/>
            <person name="Basik A."/>
            <person name="Shamsul S.S."/>
            <person name="Arnold P."/>
            <person name="Schmitt E.K."/>
            <person name="Sanglier J.-J."/>
            <person name="Yeo T."/>
        </authorList>
    </citation>
    <scope>NUCLEOTIDE SEQUENCE [LARGE SCALE GENOMIC DNA]</scope>
    <source>
        <strain evidence="1 2">MN07-A0370</strain>
    </source>
</reference>
<dbReference type="AlphaFoldDB" id="A0A0K1JNK8"/>